<feature type="compositionally biased region" description="Low complexity" evidence="1">
    <location>
        <begin position="121"/>
        <end position="152"/>
    </location>
</feature>
<gene>
    <name evidence="2" type="ORF">CYMTET_2567</name>
</gene>
<dbReference type="Proteomes" id="UP001190700">
    <property type="component" value="Unassembled WGS sequence"/>
</dbReference>
<keyword evidence="3" id="KW-1185">Reference proteome</keyword>
<evidence type="ECO:0000313" key="2">
    <source>
        <dbReference type="EMBL" id="KAK3289964.1"/>
    </source>
</evidence>
<comment type="caution">
    <text evidence="2">The sequence shown here is derived from an EMBL/GenBank/DDBJ whole genome shotgun (WGS) entry which is preliminary data.</text>
</comment>
<accession>A0AAE0H4Z0</accession>
<dbReference type="AlphaFoldDB" id="A0AAE0H4Z0"/>
<proteinExistence type="predicted"/>
<reference evidence="2 3" key="1">
    <citation type="journal article" date="2015" name="Genome Biol. Evol.">
        <title>Comparative Genomics of a Bacterivorous Green Alga Reveals Evolutionary Causalities and Consequences of Phago-Mixotrophic Mode of Nutrition.</title>
        <authorList>
            <person name="Burns J.A."/>
            <person name="Paasch A."/>
            <person name="Narechania A."/>
            <person name="Kim E."/>
        </authorList>
    </citation>
    <scope>NUCLEOTIDE SEQUENCE [LARGE SCALE GENOMIC DNA]</scope>
    <source>
        <strain evidence="2 3">PLY_AMNH</strain>
    </source>
</reference>
<sequence>MPRQYRYICVRDVPEQLHLRVLCIGSGLPLVRLRAHHLEQTTDVWYEVNSIQLGVVCWDKKEAGTSKLTAMTSAWPMLTESPANKLYNRRGLLKIPLSRSSRDILQVLDNIDLLAPTAAPTTAAPTTAAPTTTAPTTAAPTTAAPTTAAPTTGDESLNKQMHKVVGPPIKGMLVTH</sequence>
<feature type="region of interest" description="Disordered" evidence="1">
    <location>
        <begin position="121"/>
        <end position="155"/>
    </location>
</feature>
<protein>
    <submittedName>
        <fullName evidence="2">Uncharacterized protein</fullName>
    </submittedName>
</protein>
<name>A0AAE0H4Z0_9CHLO</name>
<organism evidence="2 3">
    <name type="scientific">Cymbomonas tetramitiformis</name>
    <dbReference type="NCBI Taxonomy" id="36881"/>
    <lineage>
        <taxon>Eukaryota</taxon>
        <taxon>Viridiplantae</taxon>
        <taxon>Chlorophyta</taxon>
        <taxon>Pyramimonadophyceae</taxon>
        <taxon>Pyramimonadales</taxon>
        <taxon>Pyramimonadaceae</taxon>
        <taxon>Cymbomonas</taxon>
    </lineage>
</organism>
<evidence type="ECO:0000313" key="3">
    <source>
        <dbReference type="Proteomes" id="UP001190700"/>
    </source>
</evidence>
<dbReference type="EMBL" id="LGRX02000007">
    <property type="protein sequence ID" value="KAK3289964.1"/>
    <property type="molecule type" value="Genomic_DNA"/>
</dbReference>
<evidence type="ECO:0000256" key="1">
    <source>
        <dbReference type="SAM" id="MobiDB-lite"/>
    </source>
</evidence>